<keyword evidence="1" id="KW-0812">Transmembrane</keyword>
<keyword evidence="1" id="KW-1133">Transmembrane helix</keyword>
<dbReference type="GO" id="GO:0008654">
    <property type="term" value="P:phospholipid biosynthetic process"/>
    <property type="evidence" value="ECO:0007669"/>
    <property type="project" value="TreeGrafter"/>
</dbReference>
<proteinExistence type="predicted"/>
<dbReference type="SUPFAM" id="SSF69593">
    <property type="entry name" value="Glycerol-3-phosphate (1)-acyltransferase"/>
    <property type="match status" value="1"/>
</dbReference>
<feature type="chain" id="PRO_5025517038" description="Phospholipid/glycerol acyltransferase domain-containing protein" evidence="2">
    <location>
        <begin position="20"/>
        <end position="468"/>
    </location>
</feature>
<feature type="transmembrane region" description="Helical" evidence="1">
    <location>
        <begin position="303"/>
        <end position="322"/>
    </location>
</feature>
<dbReference type="GO" id="GO:0016287">
    <property type="term" value="F:glycerone-phosphate O-acyltransferase activity"/>
    <property type="evidence" value="ECO:0007669"/>
    <property type="project" value="TreeGrafter"/>
</dbReference>
<accession>A0A6B2L3C5</accession>
<keyword evidence="1" id="KW-0472">Membrane</keyword>
<dbReference type="PANTHER" id="PTHR31605:SF0">
    <property type="entry name" value="GLYCEROL-3-PHOSPHATE O-ACYLTRANSFERASE 1"/>
    <property type="match status" value="1"/>
</dbReference>
<evidence type="ECO:0000313" key="4">
    <source>
        <dbReference type="EMBL" id="NDV31449.1"/>
    </source>
</evidence>
<organism evidence="4">
    <name type="scientific">Arcella intermedia</name>
    <dbReference type="NCBI Taxonomy" id="1963864"/>
    <lineage>
        <taxon>Eukaryota</taxon>
        <taxon>Amoebozoa</taxon>
        <taxon>Tubulinea</taxon>
        <taxon>Elardia</taxon>
        <taxon>Arcellinida</taxon>
        <taxon>Sphaerothecina</taxon>
        <taxon>Arcellidae</taxon>
        <taxon>Arcella</taxon>
    </lineage>
</organism>
<evidence type="ECO:0000259" key="3">
    <source>
        <dbReference type="SMART" id="SM00563"/>
    </source>
</evidence>
<name>A0A6B2L3C5_9EUKA</name>
<dbReference type="SMART" id="SM00563">
    <property type="entry name" value="PlsC"/>
    <property type="match status" value="1"/>
</dbReference>
<reference evidence="4" key="1">
    <citation type="journal article" date="2020" name="J. Eukaryot. Microbiol.">
        <title>De novo Sequencing, Assembly and Annotation of the Transcriptome for the Free-Living Testate Amoeba Arcella intermedia.</title>
        <authorList>
            <person name="Ribeiro G.M."/>
            <person name="Porfirio-Sousa A.L."/>
            <person name="Maurer-Alcala X.X."/>
            <person name="Katz L.A."/>
            <person name="Lahr D.J.G."/>
        </authorList>
    </citation>
    <scope>NUCLEOTIDE SEQUENCE</scope>
</reference>
<dbReference type="AlphaFoldDB" id="A0A6B2L3C5"/>
<dbReference type="InterPro" id="IPR052744">
    <property type="entry name" value="GPAT/DAPAT"/>
</dbReference>
<dbReference type="Pfam" id="PF01553">
    <property type="entry name" value="Acyltransferase"/>
    <property type="match status" value="1"/>
</dbReference>
<feature type="transmembrane region" description="Helical" evidence="1">
    <location>
        <begin position="370"/>
        <end position="387"/>
    </location>
</feature>
<dbReference type="EMBL" id="GIBP01002480">
    <property type="protein sequence ID" value="NDV31449.1"/>
    <property type="molecule type" value="Transcribed_RNA"/>
</dbReference>
<dbReference type="InterPro" id="IPR002123">
    <property type="entry name" value="Plipid/glycerol_acylTrfase"/>
</dbReference>
<protein>
    <recommendedName>
        <fullName evidence="3">Phospholipid/glycerol acyltransferase domain-containing protein</fullName>
    </recommendedName>
</protein>
<evidence type="ECO:0000256" key="2">
    <source>
        <dbReference type="SAM" id="SignalP"/>
    </source>
</evidence>
<feature type="transmembrane region" description="Helical" evidence="1">
    <location>
        <begin position="342"/>
        <end position="363"/>
    </location>
</feature>
<evidence type="ECO:0000256" key="1">
    <source>
        <dbReference type="SAM" id="Phobius"/>
    </source>
</evidence>
<sequence>MLVILKVALFIWFKKISITGKNKIPTTGPAIFASNHPNMVLDPIIVAATCNRLDGHFWAAQSLFKGPLGTVLRSTGGIPVARKQDTGQATEQEREKALDNLFESSYQVLARREAMYIFPEGTSYTSPHLLPLKTGTARLAIGFAKKYRAANLIAPIVPLGLNYVAKDTFRSQVIVQYADPIFPTDEEIDHPDGATILTQRVEAALRSCTINVDTWDELELIDLAHQIYITHHSISITKDLELLHRFTASYQKIHNQPIASELKQKLINYRDLLKHYGMEDILFAQKFNLKLIVKTLITKSIKLLVLFILAFPGYLLHFPLHFLGKLVSQNHPYFEELCQRKFAVLVFCVPAWYTLLLSIIWLCFGKEWGMFSLIALPTFGYIHVLSFEAEYTTAHTLKSLFKLLSLLVTTPQSTLNIIYKLRKEIHQLLHELATTLYPKDRIIETIPLTDPKLQATNLHFKSFETSNT</sequence>
<dbReference type="GO" id="GO:0004366">
    <property type="term" value="F:glycerol-3-phosphate O-acyltransferase activity"/>
    <property type="evidence" value="ECO:0007669"/>
    <property type="project" value="TreeGrafter"/>
</dbReference>
<feature type="domain" description="Phospholipid/glycerol acyltransferase" evidence="3">
    <location>
        <begin position="30"/>
        <end position="164"/>
    </location>
</feature>
<feature type="signal peptide" evidence="2">
    <location>
        <begin position="1"/>
        <end position="19"/>
    </location>
</feature>
<keyword evidence="2" id="KW-0732">Signal</keyword>
<dbReference type="PANTHER" id="PTHR31605">
    <property type="entry name" value="GLYCEROL-3-PHOSPHATE O-ACYLTRANSFERASE 1"/>
    <property type="match status" value="1"/>
</dbReference>